<sequence>MKYFLPTLLMAPLLGLAASKVHAQTKLVLPQASPAVKIRQAFSTSFVELSYCRPSLKGRQVFGGLVPYGQVWRTGANTATKIRLGEAVQVGGQAVPAGTYSLFTIPGKTDWTIILNRDTAQWGAYEYNQQLDVVRFTTHATPLAVPHESLTLTLENMRPTAADLTLSWERTQVSIPLLANPDQLILNQIQEAMQGEKKPYFTAALYYYHSNQPNLTPAVGWLDAFLKAHQASPSDQYEGYYWKAKLLQKQGKKQEAAAAARQSLQWIKADKNEVAKAEYTLLNQQLLTEVGAKQ</sequence>
<feature type="chain" id="PRO_5046486144" evidence="1">
    <location>
        <begin position="24"/>
        <end position="294"/>
    </location>
</feature>
<evidence type="ECO:0000313" key="2">
    <source>
        <dbReference type="EMBL" id="UOG73369.1"/>
    </source>
</evidence>
<keyword evidence="3" id="KW-1185">Reference proteome</keyword>
<dbReference type="Pfam" id="PF11138">
    <property type="entry name" value="DUF2911"/>
    <property type="match status" value="1"/>
</dbReference>
<protein>
    <submittedName>
        <fullName evidence="2">DUF2911 domain-containing protein</fullName>
    </submittedName>
</protein>
<proteinExistence type="predicted"/>
<dbReference type="EMBL" id="CP094669">
    <property type="protein sequence ID" value="UOG73369.1"/>
    <property type="molecule type" value="Genomic_DNA"/>
</dbReference>
<reference evidence="2 3" key="1">
    <citation type="submission" date="2022-03" db="EMBL/GenBank/DDBJ databases">
        <title>Hymenobactersp. isolated from the air.</title>
        <authorList>
            <person name="Won M."/>
            <person name="Kwon S.-W."/>
        </authorList>
    </citation>
    <scope>NUCLEOTIDE SEQUENCE [LARGE SCALE GENOMIC DNA]</scope>
    <source>
        <strain evidence="2 3">KACC 21982</strain>
    </source>
</reference>
<feature type="signal peptide" evidence="1">
    <location>
        <begin position="1"/>
        <end position="23"/>
    </location>
</feature>
<name>A0ABY4CSZ3_9BACT</name>
<evidence type="ECO:0000313" key="3">
    <source>
        <dbReference type="Proteomes" id="UP000831113"/>
    </source>
</evidence>
<evidence type="ECO:0000256" key="1">
    <source>
        <dbReference type="SAM" id="SignalP"/>
    </source>
</evidence>
<organism evidence="2 3">
    <name type="scientific">Hymenobacter tibetensis</name>
    <dbReference type="NCBI Taxonomy" id="497967"/>
    <lineage>
        <taxon>Bacteria</taxon>
        <taxon>Pseudomonadati</taxon>
        <taxon>Bacteroidota</taxon>
        <taxon>Cytophagia</taxon>
        <taxon>Cytophagales</taxon>
        <taxon>Hymenobacteraceae</taxon>
        <taxon>Hymenobacter</taxon>
    </lineage>
</organism>
<accession>A0ABY4CSZ3</accession>
<dbReference type="Proteomes" id="UP000831113">
    <property type="component" value="Chromosome"/>
</dbReference>
<gene>
    <name evidence="2" type="ORF">MTX78_14680</name>
</gene>
<dbReference type="RefSeq" id="WP_243795722.1">
    <property type="nucleotide sequence ID" value="NZ_CP094669.1"/>
</dbReference>
<keyword evidence="1" id="KW-0732">Signal</keyword>
<dbReference type="InterPro" id="IPR021314">
    <property type="entry name" value="DUF2911"/>
</dbReference>